<feature type="transmembrane region" description="Helical" evidence="1">
    <location>
        <begin position="199"/>
        <end position="219"/>
    </location>
</feature>
<accession>A0A086BLQ5</accession>
<feature type="transmembrane region" description="Helical" evidence="1">
    <location>
        <begin position="16"/>
        <end position="36"/>
    </location>
</feature>
<keyword evidence="3" id="KW-1185">Reference proteome</keyword>
<feature type="transmembrane region" description="Helical" evidence="1">
    <location>
        <begin position="86"/>
        <end position="106"/>
    </location>
</feature>
<comment type="caution">
    <text evidence="2">The sequence shown here is derived from an EMBL/GenBank/DDBJ whole genome shotgun (WGS) entry which is preliminary data.</text>
</comment>
<evidence type="ECO:0008006" key="4">
    <source>
        <dbReference type="Google" id="ProtNLM"/>
    </source>
</evidence>
<keyword evidence="1" id="KW-1133">Transmembrane helix</keyword>
<keyword evidence="1" id="KW-0472">Membrane</keyword>
<dbReference type="Proteomes" id="UP000028709">
    <property type="component" value="Unassembled WGS sequence"/>
</dbReference>
<dbReference type="EMBL" id="JPRJ01000002">
    <property type="protein sequence ID" value="KFF29869.1"/>
    <property type="molecule type" value="Genomic_DNA"/>
</dbReference>
<name>A0A086BLQ5_9FLAO</name>
<evidence type="ECO:0000256" key="1">
    <source>
        <dbReference type="SAM" id="Phobius"/>
    </source>
</evidence>
<feature type="transmembrane region" description="Helical" evidence="1">
    <location>
        <begin position="297"/>
        <end position="313"/>
    </location>
</feature>
<organism evidence="2 3">
    <name type="scientific">Chryseobacterium piperi</name>
    <dbReference type="NCBI Taxonomy" id="558152"/>
    <lineage>
        <taxon>Bacteria</taxon>
        <taxon>Pseudomonadati</taxon>
        <taxon>Bacteroidota</taxon>
        <taxon>Flavobacteriia</taxon>
        <taxon>Flavobacteriales</taxon>
        <taxon>Weeksellaceae</taxon>
        <taxon>Chryseobacterium group</taxon>
        <taxon>Chryseobacterium</taxon>
    </lineage>
</organism>
<feature type="transmembrane region" description="Helical" evidence="1">
    <location>
        <begin position="320"/>
        <end position="351"/>
    </location>
</feature>
<feature type="transmembrane region" description="Helical" evidence="1">
    <location>
        <begin position="273"/>
        <end position="291"/>
    </location>
</feature>
<evidence type="ECO:0000313" key="3">
    <source>
        <dbReference type="Proteomes" id="UP000028709"/>
    </source>
</evidence>
<keyword evidence="1" id="KW-0812">Transmembrane</keyword>
<dbReference type="RefSeq" id="WP_034681030.1">
    <property type="nucleotide sequence ID" value="NZ_CP023049.2"/>
</dbReference>
<feature type="transmembrane region" description="Helical" evidence="1">
    <location>
        <begin position="357"/>
        <end position="374"/>
    </location>
</feature>
<feature type="transmembrane region" description="Helical" evidence="1">
    <location>
        <begin position="243"/>
        <end position="266"/>
    </location>
</feature>
<protein>
    <recommendedName>
        <fullName evidence="4">Glycosyltransferase RgtA/B/C/D-like domain-containing protein</fullName>
    </recommendedName>
</protein>
<gene>
    <name evidence="2" type="ORF">IQ37_01460</name>
</gene>
<dbReference type="STRING" id="558152.IQ37_01460"/>
<dbReference type="KEGG" id="cpip:CJF12_16490"/>
<sequence length="506" mass="60136">MYKSITLSLESYRKQYANGMLILSLMYLIFISLYSINQYDLGFQLSMVSRIKSGQIIYKDFDYVRPFFSIVFWDYLLKALPLTSEYLILISRILVIVQSFIICYLIQKIIFNRSSLQVTVFLLICFLHTFPIMPWHTIDGIFFSIVSLFFYKKKWYLSTLIFIIFASFTKQSFFIFGLAMGLIILRDLSRKFTFDKKDFYISIPSIVFLIIVLFQYHIIDNFKIFFNQIFNSSASSGFYENSIAIYFFDKNIKTIIFILILLLLYFIKINKKYIETLLLITFPVLLVFPFFNQGTYSGIHSLFLIMVVLFLKYEPRNTFIFLLLFLGWSSSISWGYNTPIFFIFIFLYKFIEKRKQFFLLLWGLALTSFLLFRIKYTYLSDSLINSKYIFSNNVKSISGLWISEHEYQYVTEAEEINKIYKHVIFLPGSPILDIINTSFPNRASWEMDVEYPNWKQDLSKLKTNVIAVDNSQSYYKEGFYKSSITLELIKQKKIIKKTKYFTIYGN</sequence>
<reference evidence="2 3" key="1">
    <citation type="submission" date="2014-07" db="EMBL/GenBank/DDBJ databases">
        <title>Genome of Chryseobacterium piperi CTM.</title>
        <authorList>
            <person name="Pipes S.E."/>
            <person name="Stropko S.J."/>
            <person name="Newman J.D."/>
        </authorList>
    </citation>
    <scope>NUCLEOTIDE SEQUENCE [LARGE SCALE GENOMIC DNA]</scope>
    <source>
        <strain evidence="2 3">CTM</strain>
    </source>
</reference>
<proteinExistence type="predicted"/>
<feature type="transmembrane region" description="Helical" evidence="1">
    <location>
        <begin position="155"/>
        <end position="178"/>
    </location>
</feature>
<dbReference type="OrthoDB" id="4480251at2"/>
<evidence type="ECO:0000313" key="2">
    <source>
        <dbReference type="EMBL" id="KFF29869.1"/>
    </source>
</evidence>
<feature type="transmembrane region" description="Helical" evidence="1">
    <location>
        <begin position="118"/>
        <end position="135"/>
    </location>
</feature>
<dbReference type="AlphaFoldDB" id="A0A086BLQ5"/>
<dbReference type="eggNOG" id="ENOG5031G0J">
    <property type="taxonomic scope" value="Bacteria"/>
</dbReference>